<dbReference type="InParanoid" id="B4K3U0"/>
<evidence type="ECO:0000313" key="1">
    <source>
        <dbReference type="EMBL" id="EDW04404.1"/>
    </source>
</evidence>
<dbReference type="HOGENOM" id="CLU_3089417_0_0_1"/>
<reference evidence="1 2" key="1">
    <citation type="journal article" date="2007" name="Nature">
        <title>Evolution of genes and genomes on the Drosophila phylogeny.</title>
        <authorList>
            <consortium name="Drosophila 12 Genomes Consortium"/>
            <person name="Clark A.G."/>
            <person name="Eisen M.B."/>
            <person name="Smith D.R."/>
            <person name="Bergman C.M."/>
            <person name="Oliver B."/>
            <person name="Markow T.A."/>
            <person name="Kaufman T.C."/>
            <person name="Kellis M."/>
            <person name="Gelbart W."/>
            <person name="Iyer V.N."/>
            <person name="Pollard D.A."/>
            <person name="Sackton T.B."/>
            <person name="Larracuente A.M."/>
            <person name="Singh N.D."/>
            <person name="Abad J.P."/>
            <person name="Abt D.N."/>
            <person name="Adryan B."/>
            <person name="Aguade M."/>
            <person name="Akashi H."/>
            <person name="Anderson W.W."/>
            <person name="Aquadro C.F."/>
            <person name="Ardell D.H."/>
            <person name="Arguello R."/>
            <person name="Artieri C.G."/>
            <person name="Barbash D.A."/>
            <person name="Barker D."/>
            <person name="Barsanti P."/>
            <person name="Batterham P."/>
            <person name="Batzoglou S."/>
            <person name="Begun D."/>
            <person name="Bhutkar A."/>
            <person name="Blanco E."/>
            <person name="Bosak S.A."/>
            <person name="Bradley R.K."/>
            <person name="Brand A.D."/>
            <person name="Brent M.R."/>
            <person name="Brooks A.N."/>
            <person name="Brown R.H."/>
            <person name="Butlin R.K."/>
            <person name="Caggese C."/>
            <person name="Calvi B.R."/>
            <person name="Bernardo de Carvalho A."/>
            <person name="Caspi A."/>
            <person name="Castrezana S."/>
            <person name="Celniker S.E."/>
            <person name="Chang J.L."/>
            <person name="Chapple C."/>
            <person name="Chatterji S."/>
            <person name="Chinwalla A."/>
            <person name="Civetta A."/>
            <person name="Clifton S.W."/>
            <person name="Comeron J.M."/>
            <person name="Costello J.C."/>
            <person name="Coyne J.A."/>
            <person name="Daub J."/>
            <person name="David R.G."/>
            <person name="Delcher A.L."/>
            <person name="Delehaunty K."/>
            <person name="Do C.B."/>
            <person name="Ebling H."/>
            <person name="Edwards K."/>
            <person name="Eickbush T."/>
            <person name="Evans J.D."/>
            <person name="Filipski A."/>
            <person name="Findeiss S."/>
            <person name="Freyhult E."/>
            <person name="Fulton L."/>
            <person name="Fulton R."/>
            <person name="Garcia A.C."/>
            <person name="Gardiner A."/>
            <person name="Garfield D.A."/>
            <person name="Garvin B.E."/>
            <person name="Gibson G."/>
            <person name="Gilbert D."/>
            <person name="Gnerre S."/>
            <person name="Godfrey J."/>
            <person name="Good R."/>
            <person name="Gotea V."/>
            <person name="Gravely B."/>
            <person name="Greenberg A.J."/>
            <person name="Griffiths-Jones S."/>
            <person name="Gross S."/>
            <person name="Guigo R."/>
            <person name="Gustafson E.A."/>
            <person name="Haerty W."/>
            <person name="Hahn M.W."/>
            <person name="Halligan D.L."/>
            <person name="Halpern A.L."/>
            <person name="Halter G.M."/>
            <person name="Han M.V."/>
            <person name="Heger A."/>
            <person name="Hillier L."/>
            <person name="Hinrichs A.S."/>
            <person name="Holmes I."/>
            <person name="Hoskins R.A."/>
            <person name="Hubisz M.J."/>
            <person name="Hultmark D."/>
            <person name="Huntley M.A."/>
            <person name="Jaffe D.B."/>
            <person name="Jagadeeshan S."/>
            <person name="Jeck W.R."/>
            <person name="Johnson J."/>
            <person name="Jones C.D."/>
            <person name="Jordan W.C."/>
            <person name="Karpen G.H."/>
            <person name="Kataoka E."/>
            <person name="Keightley P.D."/>
            <person name="Kheradpour P."/>
            <person name="Kirkness E.F."/>
            <person name="Koerich L.B."/>
            <person name="Kristiansen K."/>
            <person name="Kudrna D."/>
            <person name="Kulathinal R.J."/>
            <person name="Kumar S."/>
            <person name="Kwok R."/>
            <person name="Lander E."/>
            <person name="Langley C.H."/>
            <person name="Lapoint R."/>
            <person name="Lazzaro B.P."/>
            <person name="Lee S.J."/>
            <person name="Levesque L."/>
            <person name="Li R."/>
            <person name="Lin C.F."/>
            <person name="Lin M.F."/>
            <person name="Lindblad-Toh K."/>
            <person name="Llopart A."/>
            <person name="Long M."/>
            <person name="Low L."/>
            <person name="Lozovsky E."/>
            <person name="Lu J."/>
            <person name="Luo M."/>
            <person name="Machado C.A."/>
            <person name="Makalowski W."/>
            <person name="Marzo M."/>
            <person name="Matsuda M."/>
            <person name="Matzkin L."/>
            <person name="McAllister B."/>
            <person name="McBride C.S."/>
            <person name="McKernan B."/>
            <person name="McKernan K."/>
            <person name="Mendez-Lago M."/>
            <person name="Minx P."/>
            <person name="Mollenhauer M.U."/>
            <person name="Montooth K."/>
            <person name="Mount S.M."/>
            <person name="Mu X."/>
            <person name="Myers E."/>
            <person name="Negre B."/>
            <person name="Newfeld S."/>
            <person name="Nielsen R."/>
            <person name="Noor M.A."/>
            <person name="O'Grady P."/>
            <person name="Pachter L."/>
            <person name="Papaceit M."/>
            <person name="Parisi M.J."/>
            <person name="Parisi M."/>
            <person name="Parts L."/>
            <person name="Pedersen J.S."/>
            <person name="Pesole G."/>
            <person name="Phillippy A.M."/>
            <person name="Ponting C.P."/>
            <person name="Pop M."/>
            <person name="Porcelli D."/>
            <person name="Powell J.R."/>
            <person name="Prohaska S."/>
            <person name="Pruitt K."/>
            <person name="Puig M."/>
            <person name="Quesneville H."/>
            <person name="Ram K.R."/>
            <person name="Rand D."/>
            <person name="Rasmussen M.D."/>
            <person name="Reed L.K."/>
            <person name="Reenan R."/>
            <person name="Reily A."/>
            <person name="Remington K.A."/>
            <person name="Rieger T.T."/>
            <person name="Ritchie M.G."/>
            <person name="Robin C."/>
            <person name="Rogers Y.H."/>
            <person name="Rohde C."/>
            <person name="Rozas J."/>
            <person name="Rubenfield M.J."/>
            <person name="Ruiz A."/>
            <person name="Russo S."/>
            <person name="Salzberg S.L."/>
            <person name="Sanchez-Gracia A."/>
            <person name="Saranga D.J."/>
            <person name="Sato H."/>
            <person name="Schaeffer S.W."/>
            <person name="Schatz M.C."/>
            <person name="Schlenke T."/>
            <person name="Schwartz R."/>
            <person name="Segarra C."/>
            <person name="Singh R.S."/>
            <person name="Sirot L."/>
            <person name="Sirota M."/>
            <person name="Sisneros N.B."/>
            <person name="Smith C.D."/>
            <person name="Smith T.F."/>
            <person name="Spieth J."/>
            <person name="Stage D.E."/>
            <person name="Stark A."/>
            <person name="Stephan W."/>
            <person name="Strausberg R.L."/>
            <person name="Strempel S."/>
            <person name="Sturgill D."/>
            <person name="Sutton G."/>
            <person name="Sutton G.G."/>
            <person name="Tao W."/>
            <person name="Teichmann S."/>
            <person name="Tobari Y.N."/>
            <person name="Tomimura Y."/>
            <person name="Tsolas J.M."/>
            <person name="Valente V.L."/>
            <person name="Venter E."/>
            <person name="Venter J.C."/>
            <person name="Vicario S."/>
            <person name="Vieira F.G."/>
            <person name="Vilella A.J."/>
            <person name="Villasante A."/>
            <person name="Walenz B."/>
            <person name="Wang J."/>
            <person name="Wasserman M."/>
            <person name="Watts T."/>
            <person name="Wilson D."/>
            <person name="Wilson R.K."/>
            <person name="Wing R.A."/>
            <person name="Wolfner M.F."/>
            <person name="Wong A."/>
            <person name="Wong G.K."/>
            <person name="Wu C.I."/>
            <person name="Wu G."/>
            <person name="Yamamoto D."/>
            <person name="Yang H.P."/>
            <person name="Yang S.P."/>
            <person name="Yorke J.A."/>
            <person name="Yoshida K."/>
            <person name="Zdobnov E."/>
            <person name="Zhang P."/>
            <person name="Zhang Y."/>
            <person name="Zimin A.V."/>
            <person name="Baldwin J."/>
            <person name="Abdouelleil A."/>
            <person name="Abdulkadir J."/>
            <person name="Abebe A."/>
            <person name="Abera B."/>
            <person name="Abreu J."/>
            <person name="Acer S.C."/>
            <person name="Aftuck L."/>
            <person name="Alexander A."/>
            <person name="An P."/>
            <person name="Anderson E."/>
            <person name="Anderson S."/>
            <person name="Arachi H."/>
            <person name="Azer M."/>
            <person name="Bachantsang P."/>
            <person name="Barry A."/>
            <person name="Bayul T."/>
            <person name="Berlin A."/>
            <person name="Bessette D."/>
            <person name="Bloom T."/>
            <person name="Blye J."/>
            <person name="Boguslavskiy L."/>
            <person name="Bonnet C."/>
            <person name="Boukhgalter B."/>
            <person name="Bourzgui I."/>
            <person name="Brown A."/>
            <person name="Cahill P."/>
            <person name="Channer S."/>
            <person name="Cheshatsang Y."/>
            <person name="Chuda L."/>
            <person name="Citroen M."/>
            <person name="Collymore A."/>
            <person name="Cooke P."/>
            <person name="Costello M."/>
            <person name="D'Aco K."/>
            <person name="Daza R."/>
            <person name="De Haan G."/>
            <person name="DeGray S."/>
            <person name="DeMaso C."/>
            <person name="Dhargay N."/>
            <person name="Dooley K."/>
            <person name="Dooley E."/>
            <person name="Doricent M."/>
            <person name="Dorje P."/>
            <person name="Dorjee K."/>
            <person name="Dupes A."/>
            <person name="Elong R."/>
            <person name="Falk J."/>
            <person name="Farina A."/>
            <person name="Faro S."/>
            <person name="Ferguson D."/>
            <person name="Fisher S."/>
            <person name="Foley C.D."/>
            <person name="Franke A."/>
            <person name="Friedrich D."/>
            <person name="Gadbois L."/>
            <person name="Gearin G."/>
            <person name="Gearin C.R."/>
            <person name="Giannoukos G."/>
            <person name="Goode T."/>
            <person name="Graham J."/>
            <person name="Grandbois E."/>
            <person name="Grewal S."/>
            <person name="Gyaltsen K."/>
            <person name="Hafez N."/>
            <person name="Hagos B."/>
            <person name="Hall J."/>
            <person name="Henson C."/>
            <person name="Hollinger A."/>
            <person name="Honan T."/>
            <person name="Huard M.D."/>
            <person name="Hughes L."/>
            <person name="Hurhula B."/>
            <person name="Husby M.E."/>
            <person name="Kamat A."/>
            <person name="Kanga B."/>
            <person name="Kashin S."/>
            <person name="Khazanovich D."/>
            <person name="Kisner P."/>
            <person name="Lance K."/>
            <person name="Lara M."/>
            <person name="Lee W."/>
            <person name="Lennon N."/>
            <person name="Letendre F."/>
            <person name="LeVine R."/>
            <person name="Lipovsky A."/>
            <person name="Liu X."/>
            <person name="Liu J."/>
            <person name="Liu S."/>
            <person name="Lokyitsang T."/>
            <person name="Lokyitsang Y."/>
            <person name="Lubonja R."/>
            <person name="Lui A."/>
            <person name="MacDonald P."/>
            <person name="Magnisalis V."/>
            <person name="Maru K."/>
            <person name="Matthews C."/>
            <person name="McCusker W."/>
            <person name="McDonough S."/>
            <person name="Mehta T."/>
            <person name="Meldrim J."/>
            <person name="Meneus L."/>
            <person name="Mihai O."/>
            <person name="Mihalev A."/>
            <person name="Mihova T."/>
            <person name="Mittelman R."/>
            <person name="Mlenga V."/>
            <person name="Montmayeur A."/>
            <person name="Mulrain L."/>
            <person name="Navidi A."/>
            <person name="Naylor J."/>
            <person name="Negash T."/>
            <person name="Nguyen T."/>
            <person name="Nguyen N."/>
            <person name="Nicol R."/>
            <person name="Norbu C."/>
            <person name="Norbu N."/>
            <person name="Novod N."/>
            <person name="O'Neill B."/>
            <person name="Osman S."/>
            <person name="Markiewicz E."/>
            <person name="Oyono O.L."/>
            <person name="Patti C."/>
            <person name="Phunkhang P."/>
            <person name="Pierre F."/>
            <person name="Priest M."/>
            <person name="Raghuraman S."/>
            <person name="Rege F."/>
            <person name="Reyes R."/>
            <person name="Rise C."/>
            <person name="Rogov P."/>
            <person name="Ross K."/>
            <person name="Ryan E."/>
            <person name="Settipalli S."/>
            <person name="Shea T."/>
            <person name="Sherpa N."/>
            <person name="Shi L."/>
            <person name="Shih D."/>
            <person name="Sparrow T."/>
            <person name="Spaulding J."/>
            <person name="Stalker J."/>
            <person name="Stange-Thomann N."/>
            <person name="Stavropoulos S."/>
            <person name="Stone C."/>
            <person name="Strader C."/>
            <person name="Tesfaye S."/>
            <person name="Thomson T."/>
            <person name="Thoulutsang Y."/>
            <person name="Thoulutsang D."/>
            <person name="Topham K."/>
            <person name="Topping I."/>
            <person name="Tsamla T."/>
            <person name="Vassiliev H."/>
            <person name="Vo A."/>
            <person name="Wangchuk T."/>
            <person name="Wangdi T."/>
            <person name="Weiand M."/>
            <person name="Wilkinson J."/>
            <person name="Wilson A."/>
            <person name="Yadav S."/>
            <person name="Young G."/>
            <person name="Yu Q."/>
            <person name="Zembek L."/>
            <person name="Zhong D."/>
            <person name="Zimmer A."/>
            <person name="Zwirko Z."/>
            <person name="Jaffe D.B."/>
            <person name="Alvarez P."/>
            <person name="Brockman W."/>
            <person name="Butler J."/>
            <person name="Chin C."/>
            <person name="Gnerre S."/>
            <person name="Grabherr M."/>
            <person name="Kleber M."/>
            <person name="Mauceli E."/>
            <person name="MacCallum I."/>
        </authorList>
    </citation>
    <scope>NUCLEOTIDE SEQUENCE [LARGE SCALE GENOMIC DNA]</scope>
    <source>
        <strain evidence="2">Tucson 15287-2541.00</strain>
    </source>
</reference>
<sequence length="52" mass="5505">MTELLCSQNRVLSSTGAAPALPPSLSAWTPIAGHDTVLGIICDIRKLQNNTE</sequence>
<organism evidence="2">
    <name type="scientific">Drosophila grimshawi</name>
    <name type="common">Hawaiian fruit fly</name>
    <name type="synonym">Idiomyia grimshawi</name>
    <dbReference type="NCBI Taxonomy" id="7222"/>
    <lineage>
        <taxon>Eukaryota</taxon>
        <taxon>Metazoa</taxon>
        <taxon>Ecdysozoa</taxon>
        <taxon>Arthropoda</taxon>
        <taxon>Hexapoda</taxon>
        <taxon>Insecta</taxon>
        <taxon>Pterygota</taxon>
        <taxon>Neoptera</taxon>
        <taxon>Endopterygota</taxon>
        <taxon>Diptera</taxon>
        <taxon>Brachycera</taxon>
        <taxon>Muscomorpha</taxon>
        <taxon>Ephydroidea</taxon>
        <taxon>Drosophilidae</taxon>
        <taxon>Drosophila</taxon>
        <taxon>Hawaiian Drosophila</taxon>
    </lineage>
</organism>
<protein>
    <submittedName>
        <fullName evidence="1">GH11749</fullName>
    </submittedName>
</protein>
<dbReference type="Proteomes" id="UP000001070">
    <property type="component" value="Unassembled WGS sequence"/>
</dbReference>
<keyword evidence="2" id="KW-1185">Reference proteome</keyword>
<accession>B4K3U0</accession>
<evidence type="ECO:0000313" key="2">
    <source>
        <dbReference type="Proteomes" id="UP000001070"/>
    </source>
</evidence>
<proteinExistence type="predicted"/>
<name>B4K3U0_DROGR</name>
<gene>
    <name evidence="1" type="primary">Dgri\GH11749</name>
    <name evidence="1" type="ORF">Dgri_GH11749</name>
</gene>
<dbReference type="AlphaFoldDB" id="B4K3U0"/>
<dbReference type="EMBL" id="CH925808">
    <property type="protein sequence ID" value="EDW04404.1"/>
    <property type="molecule type" value="Genomic_DNA"/>
</dbReference>